<gene>
    <name evidence="2" type="ORF">yc1106_10085</name>
</gene>
<protein>
    <submittedName>
        <fullName evidence="2">Uncharacterized protein</fullName>
    </submittedName>
</protein>
<evidence type="ECO:0000313" key="3">
    <source>
        <dbReference type="Proteomes" id="UP001056012"/>
    </source>
</evidence>
<name>A0A9Q8ZG74_CURCL</name>
<reference evidence="2" key="1">
    <citation type="submission" date="2021-12" db="EMBL/GenBank/DDBJ databases">
        <title>Curvularia clavata genome.</title>
        <authorList>
            <person name="Cao Y."/>
        </authorList>
    </citation>
    <scope>NUCLEOTIDE SEQUENCE</scope>
    <source>
        <strain evidence="2">Yc1106</strain>
    </source>
</reference>
<evidence type="ECO:0000256" key="1">
    <source>
        <dbReference type="SAM" id="MobiDB-lite"/>
    </source>
</evidence>
<dbReference type="Proteomes" id="UP001056012">
    <property type="component" value="Chromosome 8"/>
</dbReference>
<sequence>MQRGDCTCAFLVLRTLARIEEITTSVPFETALQVTSTAERPSLAVLSCERCRQQRLPLTAVTILCAHVVNWLCRLWNLADDDEAETSTNASSTSTTTNSDTKNATEPPKTAPNATQRWEFSIGSYDLAADEADALSNELMTLRLTGFSAVLGSLEAALVSCSPNGRANGIVNETAHFAPACLQLVRTNLRLVRTCIRHLKERSLLNGSGTGTLFASN</sequence>
<accession>A0A9Q8ZG74</accession>
<evidence type="ECO:0000313" key="2">
    <source>
        <dbReference type="EMBL" id="USP82811.1"/>
    </source>
</evidence>
<dbReference type="EMBL" id="CP089281">
    <property type="protein sequence ID" value="USP82811.1"/>
    <property type="molecule type" value="Genomic_DNA"/>
</dbReference>
<dbReference type="AlphaFoldDB" id="A0A9Q8ZG74"/>
<organism evidence="2 3">
    <name type="scientific">Curvularia clavata</name>
    <dbReference type="NCBI Taxonomy" id="95742"/>
    <lineage>
        <taxon>Eukaryota</taxon>
        <taxon>Fungi</taxon>
        <taxon>Dikarya</taxon>
        <taxon>Ascomycota</taxon>
        <taxon>Pezizomycotina</taxon>
        <taxon>Dothideomycetes</taxon>
        <taxon>Pleosporomycetidae</taxon>
        <taxon>Pleosporales</taxon>
        <taxon>Pleosporineae</taxon>
        <taxon>Pleosporaceae</taxon>
        <taxon>Curvularia</taxon>
    </lineage>
</organism>
<feature type="region of interest" description="Disordered" evidence="1">
    <location>
        <begin position="84"/>
        <end position="115"/>
    </location>
</feature>
<feature type="compositionally biased region" description="Low complexity" evidence="1">
    <location>
        <begin position="86"/>
        <end position="106"/>
    </location>
</feature>
<proteinExistence type="predicted"/>
<dbReference type="VEuPathDB" id="FungiDB:yc1106_10085"/>
<dbReference type="OrthoDB" id="3677817at2759"/>
<keyword evidence="3" id="KW-1185">Reference proteome</keyword>